<feature type="binding site" evidence="3">
    <location>
        <position position="525"/>
    </location>
    <ligand>
        <name>Ca(2+)</name>
        <dbReference type="ChEBI" id="CHEBI:29108"/>
    </ligand>
</feature>
<keyword evidence="7" id="KW-1185">Reference proteome</keyword>
<dbReference type="Gene3D" id="3.90.260.10">
    <property type="entry name" value="Transglutaminase-like"/>
    <property type="match status" value="1"/>
</dbReference>
<evidence type="ECO:0000256" key="1">
    <source>
        <dbReference type="ARBA" id="ARBA00005968"/>
    </source>
</evidence>
<evidence type="ECO:0000256" key="3">
    <source>
        <dbReference type="PIRSR" id="PIRSR000459-2"/>
    </source>
</evidence>
<keyword evidence="3" id="KW-0479">Metal-binding</keyword>
<dbReference type="InterPro" id="IPR001102">
    <property type="entry name" value="Transglutaminase_N"/>
</dbReference>
<dbReference type="InterPro" id="IPR038765">
    <property type="entry name" value="Papain-like_cys_pep_sf"/>
</dbReference>
<feature type="domain" description="Transglutaminase-like" evidence="5">
    <location>
        <begin position="342"/>
        <end position="434"/>
    </location>
</feature>
<feature type="compositionally biased region" description="Basic and acidic residues" evidence="4">
    <location>
        <begin position="46"/>
        <end position="60"/>
    </location>
</feature>
<proteinExistence type="inferred from homology"/>
<evidence type="ECO:0000256" key="4">
    <source>
        <dbReference type="SAM" id="MobiDB-lite"/>
    </source>
</evidence>
<reference evidence="6 7" key="1">
    <citation type="submission" date="2024-02" db="EMBL/GenBank/DDBJ databases">
        <title>Chromosome-scale genome assembly of the rough periwinkle Littorina saxatilis.</title>
        <authorList>
            <person name="De Jode A."/>
            <person name="Faria R."/>
            <person name="Formenti G."/>
            <person name="Sims Y."/>
            <person name="Smith T.P."/>
            <person name="Tracey A."/>
            <person name="Wood J.M.D."/>
            <person name="Zagrodzka Z.B."/>
            <person name="Johannesson K."/>
            <person name="Butlin R.K."/>
            <person name="Leder E.H."/>
        </authorList>
    </citation>
    <scope>NUCLEOTIDE SEQUENCE [LARGE SCALE GENOMIC DNA]</scope>
    <source>
        <strain evidence="6">Snail1</strain>
        <tissue evidence="6">Muscle</tissue>
    </source>
</reference>
<keyword evidence="3" id="KW-0106">Calcium</keyword>
<dbReference type="EMBL" id="JBAMIC010000001">
    <property type="protein sequence ID" value="KAK7115170.1"/>
    <property type="molecule type" value="Genomic_DNA"/>
</dbReference>
<feature type="compositionally biased region" description="Basic residues" evidence="4">
    <location>
        <begin position="23"/>
        <end position="36"/>
    </location>
</feature>
<dbReference type="GO" id="GO:0046872">
    <property type="term" value="F:metal ion binding"/>
    <property type="evidence" value="ECO:0007669"/>
    <property type="project" value="UniProtKB-KW"/>
</dbReference>
<evidence type="ECO:0000259" key="5">
    <source>
        <dbReference type="SMART" id="SM00460"/>
    </source>
</evidence>
<dbReference type="GO" id="GO:0003810">
    <property type="term" value="F:protein-glutamine gamma-glutamyltransferase activity"/>
    <property type="evidence" value="ECO:0007669"/>
    <property type="project" value="InterPro"/>
</dbReference>
<sequence length="771" mass="86869">MTRRRRGRSSTASAATDNDRSPKARTRHRYNTRSRTKRDAMLGGEQEGRKPMLSDEEHRNRIPTLKVVTEGKALSVKSIEKNLMINADAHFTTDYETENLVVRRGMPFDLTVTFDRNINEEGDTITLQFSVGARPQESKGTLVRLKLDVKNKTQVTSLRSQWSASVTSITADVLKVAVCPPANGIIGKYQLFVETHLTGNDEKGLCRYEWEDQDIVVIFNPWCSDDVVFMQDEKEREEYVLNERGRIWVGSSRSNTGRPWNYGQFDNPCLDAALHLLDKAELAEPARRGPISVVRAISALANSNDDNGVLEGRWTEKYPKSSTAPWAWTGSVKILEQFMATDKPVKYGQCWVFSGLVTTLLRALGIPTRSVTNFESAHDCDSTMTIDSHFDEDDEPIPELNDSVWNFHVWNESFFRRLDLPDGYDGWQAHDATPQELSEGVMRCGPAPLRAIKEGHVYLNYDIPFIFSEVNGDKVHWKRNKEGDTEVAYLDPHAVGKQISTKSVGSSYLNDITHQYKHPEGSLEERKVVEFVNRFSKIFTENIYKSETKPDIIFSVSLPSVNIGDDVTVSVTMKNDSSNTRTVQGRMSLLTSFYTGVPSKRLHGDKYTVKLAPGEEETKELTVTGKDYQTKLNPEACLQLYAVFNVIGTKQCFAATKDFTLLKPELQITVPEEMKVGQEYEGTVSFTNPLPINLTNGSFHLEGASILASDVHEFGKPIKPEETVTYTFKLKPRRFGQREIEATFSSDQLSGVDGSAEFEVKRNVQPMDTNA</sequence>
<comment type="cofactor">
    <cofactor evidence="3">
        <name>Ca(2+)</name>
        <dbReference type="ChEBI" id="CHEBI:29108"/>
    </cofactor>
    <text evidence="3">Binds 1 Ca(2+) ion per subunit.</text>
</comment>
<feature type="binding site" evidence="3">
    <location>
        <position position="471"/>
    </location>
    <ligand>
        <name>Ca(2+)</name>
        <dbReference type="ChEBI" id="CHEBI:29108"/>
    </ligand>
</feature>
<comment type="similarity">
    <text evidence="1">Belongs to the transglutaminase superfamily. Transglutaminase family.</text>
</comment>
<feature type="active site" evidence="2">
    <location>
        <position position="350"/>
    </location>
</feature>
<dbReference type="Pfam" id="PF00927">
    <property type="entry name" value="Transglut_C"/>
    <property type="match status" value="2"/>
</dbReference>
<dbReference type="PIRSF" id="PIRSF000459">
    <property type="entry name" value="TGM_EBP42"/>
    <property type="match status" value="1"/>
</dbReference>
<dbReference type="Pfam" id="PF00868">
    <property type="entry name" value="Transglut_N"/>
    <property type="match status" value="1"/>
</dbReference>
<dbReference type="InterPro" id="IPR014756">
    <property type="entry name" value="Ig_E-set"/>
</dbReference>
<dbReference type="SUPFAM" id="SSF81296">
    <property type="entry name" value="E set domains"/>
    <property type="match status" value="1"/>
</dbReference>
<dbReference type="AlphaFoldDB" id="A0AAN9C188"/>
<dbReference type="InterPro" id="IPR036238">
    <property type="entry name" value="Transglutaminase_C_sf"/>
</dbReference>
<dbReference type="FunFam" id="2.60.40.10:FF:000090">
    <property type="entry name" value="Protein-glutamine gamma-glutamyltransferase 2"/>
    <property type="match status" value="1"/>
</dbReference>
<feature type="binding site" evidence="3">
    <location>
        <position position="473"/>
    </location>
    <ligand>
        <name>Ca(2+)</name>
        <dbReference type="ChEBI" id="CHEBI:29108"/>
    </ligand>
</feature>
<dbReference type="PANTHER" id="PTHR11590">
    <property type="entry name" value="PROTEIN-GLUTAMINE GAMMA-GLUTAMYLTRANSFERASE"/>
    <property type="match status" value="1"/>
</dbReference>
<dbReference type="InterPro" id="IPR013783">
    <property type="entry name" value="Ig-like_fold"/>
</dbReference>
<dbReference type="SUPFAM" id="SSF49309">
    <property type="entry name" value="Transglutaminase, two C-terminal domains"/>
    <property type="match status" value="2"/>
</dbReference>
<accession>A0AAN9C188</accession>
<dbReference type="PANTHER" id="PTHR11590:SF40">
    <property type="entry name" value="HEMOCYTE PROTEIN-GLUTAMINE GAMMA-GLUTAMYLTRANSFERASE-LIKE PROTEIN"/>
    <property type="match status" value="1"/>
</dbReference>
<dbReference type="Gene3D" id="2.60.40.10">
    <property type="entry name" value="Immunoglobulins"/>
    <property type="match status" value="3"/>
</dbReference>
<dbReference type="FunFam" id="3.90.260.10:FF:000002">
    <property type="entry name" value="Erythrocyte membrane protein band 4.2"/>
    <property type="match status" value="1"/>
</dbReference>
<dbReference type="InterPro" id="IPR023608">
    <property type="entry name" value="Transglutaminase_animal"/>
</dbReference>
<dbReference type="Pfam" id="PF01841">
    <property type="entry name" value="Transglut_core"/>
    <property type="match status" value="1"/>
</dbReference>
<evidence type="ECO:0000313" key="7">
    <source>
        <dbReference type="Proteomes" id="UP001374579"/>
    </source>
</evidence>
<feature type="active site" evidence="2">
    <location>
        <position position="408"/>
    </location>
</feature>
<name>A0AAN9C188_9CAEN</name>
<feature type="active site" evidence="2">
    <location>
        <position position="431"/>
    </location>
</feature>
<evidence type="ECO:0000256" key="2">
    <source>
        <dbReference type="PIRSR" id="PIRSR000459-1"/>
    </source>
</evidence>
<dbReference type="Proteomes" id="UP001374579">
    <property type="component" value="Unassembled WGS sequence"/>
</dbReference>
<dbReference type="InterPro" id="IPR036985">
    <property type="entry name" value="Transglutaminase-like_sf"/>
</dbReference>
<organism evidence="6 7">
    <name type="scientific">Littorina saxatilis</name>
    <dbReference type="NCBI Taxonomy" id="31220"/>
    <lineage>
        <taxon>Eukaryota</taxon>
        <taxon>Metazoa</taxon>
        <taxon>Spiralia</taxon>
        <taxon>Lophotrochozoa</taxon>
        <taxon>Mollusca</taxon>
        <taxon>Gastropoda</taxon>
        <taxon>Caenogastropoda</taxon>
        <taxon>Littorinimorpha</taxon>
        <taxon>Littorinoidea</taxon>
        <taxon>Littorinidae</taxon>
        <taxon>Littorina</taxon>
    </lineage>
</organism>
<dbReference type="InterPro" id="IPR008958">
    <property type="entry name" value="Transglutaminase_C"/>
</dbReference>
<comment type="caution">
    <text evidence="6">The sequence shown here is derived from an EMBL/GenBank/DDBJ whole genome shotgun (WGS) entry which is preliminary data.</text>
</comment>
<dbReference type="SUPFAM" id="SSF54001">
    <property type="entry name" value="Cysteine proteinases"/>
    <property type="match status" value="1"/>
</dbReference>
<dbReference type="SMART" id="SM00460">
    <property type="entry name" value="TGc"/>
    <property type="match status" value="1"/>
</dbReference>
<feature type="binding site" evidence="3">
    <location>
        <position position="520"/>
    </location>
    <ligand>
        <name>Ca(2+)</name>
        <dbReference type="ChEBI" id="CHEBI:29108"/>
    </ligand>
</feature>
<dbReference type="FunFam" id="2.60.40.10:FF:000171">
    <property type="entry name" value="protein-glutamine gamma-glutamyltransferase 6"/>
    <property type="match status" value="1"/>
</dbReference>
<feature type="region of interest" description="Disordered" evidence="4">
    <location>
        <begin position="1"/>
        <end position="61"/>
    </location>
</feature>
<gene>
    <name evidence="6" type="ORF">V1264_001097</name>
</gene>
<dbReference type="InterPro" id="IPR002931">
    <property type="entry name" value="Transglutaminase-like"/>
</dbReference>
<evidence type="ECO:0000313" key="6">
    <source>
        <dbReference type="EMBL" id="KAK7115170.1"/>
    </source>
</evidence>
<protein>
    <recommendedName>
        <fullName evidence="5">Transglutaminase-like domain-containing protein</fullName>
    </recommendedName>
</protein>
<dbReference type="InterPro" id="IPR050779">
    <property type="entry name" value="Transglutaminase"/>
</dbReference>